<keyword evidence="3 6" id="KW-0812">Transmembrane</keyword>
<keyword evidence="6" id="KW-0997">Cell inner membrane</keyword>
<proteinExistence type="inferred from homology"/>
<organism evidence="8">
    <name type="scientific">Hellea balneolensis</name>
    <dbReference type="NCBI Taxonomy" id="287478"/>
    <lineage>
        <taxon>Bacteria</taxon>
        <taxon>Pseudomonadati</taxon>
        <taxon>Pseudomonadota</taxon>
        <taxon>Alphaproteobacteria</taxon>
        <taxon>Maricaulales</taxon>
        <taxon>Robiginitomaculaceae</taxon>
        <taxon>Hellea</taxon>
    </lineage>
</organism>
<keyword evidence="6" id="KW-0973">c-di-GMP</keyword>
<keyword evidence="4 6" id="KW-1133">Transmembrane helix</keyword>
<feature type="non-terminal residue" evidence="8">
    <location>
        <position position="1"/>
    </location>
</feature>
<keyword evidence="5 6" id="KW-0472">Membrane</keyword>
<dbReference type="PANTHER" id="PTHR39083:SF1">
    <property type="entry name" value="CYCLIC DI-GMP-BINDING PROTEIN"/>
    <property type="match status" value="1"/>
</dbReference>
<keyword evidence="6" id="KW-0135">Cellulose biosynthesis</keyword>
<dbReference type="InterPro" id="IPR018513">
    <property type="entry name" value="Cell_synthase_bac"/>
</dbReference>
<protein>
    <recommendedName>
        <fullName evidence="6">Cyclic di-GMP-binding protein</fullName>
    </recommendedName>
    <alternativeName>
        <fullName evidence="6">Cellulose synthase regulatory subunit</fullName>
    </alternativeName>
</protein>
<comment type="similarity">
    <text evidence="6">Belongs to the AcsB/BcsB family.</text>
</comment>
<dbReference type="GO" id="GO:0030244">
    <property type="term" value="P:cellulose biosynthetic process"/>
    <property type="evidence" value="ECO:0007669"/>
    <property type="project" value="UniProtKB-KW"/>
</dbReference>
<evidence type="ECO:0000313" key="8">
    <source>
        <dbReference type="EMBL" id="HHL42824.1"/>
    </source>
</evidence>
<dbReference type="Pfam" id="PF03170">
    <property type="entry name" value="BcsB"/>
    <property type="match status" value="1"/>
</dbReference>
<feature type="region of interest" description="Disordered" evidence="7">
    <location>
        <begin position="542"/>
        <end position="574"/>
    </location>
</feature>
<comment type="pathway">
    <text evidence="6">Glycan metabolism; bacterial cellulose biosynthesis.</text>
</comment>
<feature type="transmembrane region" description="Helical" evidence="6">
    <location>
        <begin position="652"/>
        <end position="671"/>
    </location>
</feature>
<dbReference type="Proteomes" id="UP000885830">
    <property type="component" value="Unassembled WGS sequence"/>
</dbReference>
<evidence type="ECO:0000256" key="2">
    <source>
        <dbReference type="ARBA" id="ARBA00022475"/>
    </source>
</evidence>
<dbReference type="UniPathway" id="UPA00694"/>
<dbReference type="PANTHER" id="PTHR39083">
    <property type="entry name" value="CYCLIC DI-GMP-BINDING PROTEIN"/>
    <property type="match status" value="1"/>
</dbReference>
<dbReference type="AlphaFoldDB" id="A0A7C5R0F3"/>
<evidence type="ECO:0000256" key="4">
    <source>
        <dbReference type="ARBA" id="ARBA00022989"/>
    </source>
</evidence>
<comment type="function">
    <text evidence="6">Binds the cellulose synthase activator, bis-(3'-5') cyclic diguanylic acid (c-di-GMP).</text>
</comment>
<dbReference type="EMBL" id="DRMJ01000214">
    <property type="protein sequence ID" value="HHL42824.1"/>
    <property type="molecule type" value="Genomic_DNA"/>
</dbReference>
<evidence type="ECO:0000256" key="6">
    <source>
        <dbReference type="RuleBase" id="RU365021"/>
    </source>
</evidence>
<reference evidence="8" key="1">
    <citation type="journal article" date="2020" name="mSystems">
        <title>Genome- and Community-Level Interaction Insights into Carbon Utilization and Element Cycling Functions of Hydrothermarchaeota in Hydrothermal Sediment.</title>
        <authorList>
            <person name="Zhou Z."/>
            <person name="Liu Y."/>
            <person name="Xu W."/>
            <person name="Pan J."/>
            <person name="Luo Z.H."/>
            <person name="Li M."/>
        </authorList>
    </citation>
    <scope>NUCLEOTIDE SEQUENCE [LARGE SCALE GENOMIC DNA]</scope>
    <source>
        <strain evidence="8">HyVt-485</strain>
    </source>
</reference>
<accession>A0A7C5R0F3</accession>
<evidence type="ECO:0000256" key="7">
    <source>
        <dbReference type="SAM" id="MobiDB-lite"/>
    </source>
</evidence>
<comment type="subcellular location">
    <subcellularLocation>
        <location evidence="6">Cell inner membrane</location>
    </subcellularLocation>
    <subcellularLocation>
        <location evidence="1">Cell membrane</location>
        <topology evidence="1">Single-pass membrane protein</topology>
    </subcellularLocation>
</comment>
<dbReference type="GO" id="GO:0005886">
    <property type="term" value="C:plasma membrane"/>
    <property type="evidence" value="ECO:0007669"/>
    <property type="project" value="UniProtKB-SubCell"/>
</dbReference>
<evidence type="ECO:0000256" key="5">
    <source>
        <dbReference type="ARBA" id="ARBA00023136"/>
    </source>
</evidence>
<keyword evidence="2 6" id="KW-1003">Cell membrane</keyword>
<name>A0A7C5R0F3_9PROT</name>
<dbReference type="GO" id="GO:0006011">
    <property type="term" value="P:UDP-alpha-D-glucose metabolic process"/>
    <property type="evidence" value="ECO:0007669"/>
    <property type="project" value="InterPro"/>
</dbReference>
<sequence>TPGENAHWVLDLEHSKLTSRARAKQRSVQISDIKTRLANPMTAPKTVRIIAHGPNKTALRALSAQGVALRTPNLPAFVVGNSRADFEIVFARFDELPQLATSLPPIAPTSGPVIIADGIQKPRLIMSAADDDGLLELARAFASHKLTTARRSKLSVYELYTNEDLSQTVNLEHGRYMLNSLKQVTFKPSWQPDSQTLEFSIDSAPTTTAELVLDVRSAPELAKTSRLRVLLNGQSIGYTYLDKAKKRVRFALPAGQFKPTGNRLTFAPMLTPTEKTPCLHKPGAPLVNIGEHSVLRVNDNAPLPRSDLTVFAANGGPFANNTSIVMTAKSAKDISASLKFLAYAARQFGPRLANANYADSFDNAHVKTSNILVIGPHAFTNKTLSMAAPRTVKTALAGQAVNMNIGAVSKPQKQASLSSDLAFRLAARTSTRTVRIRSGGLASVFASPFTKGRYIGVFTTNTSTGFANAVKAITRPSHWNTMSGGVVRWNTSSLISTQNALTVTGAPVKVRKKTVSDSPLIAKLQNAWTGTQNKFAALFERTPKTRKSAQRTVQTTPKEHTKTSASIPSLRGASNPISYSQKPKMRPANFKLPQISQPKISVAELKQSMNINQINRSLEKKFSGLKHQGQKIVGRTEIPSFMPDWLKNVKSAQAMLLLLICLGAILILFFASPKANDIR</sequence>
<comment type="subunit">
    <text evidence="6">Tightly associated with the cellulose synthase catalytic subunit.</text>
</comment>
<gene>
    <name evidence="8" type="ORF">ENJ42_04335</name>
</gene>
<dbReference type="Gene3D" id="2.60.120.260">
    <property type="entry name" value="Galactose-binding domain-like"/>
    <property type="match status" value="1"/>
</dbReference>
<comment type="caution">
    <text evidence="8">The sequence shown here is derived from an EMBL/GenBank/DDBJ whole genome shotgun (WGS) entry which is preliminary data.</text>
</comment>
<evidence type="ECO:0000256" key="3">
    <source>
        <dbReference type="ARBA" id="ARBA00022692"/>
    </source>
</evidence>
<evidence type="ECO:0000256" key="1">
    <source>
        <dbReference type="ARBA" id="ARBA00004162"/>
    </source>
</evidence>